<feature type="region of interest" description="Disordered" evidence="4">
    <location>
        <begin position="1"/>
        <end position="90"/>
    </location>
</feature>
<reference evidence="6" key="1">
    <citation type="journal article" date="2016" name="Nature">
        <title>The genome of the seagrass Zostera marina reveals angiosperm adaptation to the sea.</title>
        <authorList>
            <person name="Olsen J.L."/>
            <person name="Rouze P."/>
            <person name="Verhelst B."/>
            <person name="Lin Y.-C."/>
            <person name="Bayer T."/>
            <person name="Collen J."/>
            <person name="Dattolo E."/>
            <person name="De Paoli E."/>
            <person name="Dittami S."/>
            <person name="Maumus F."/>
            <person name="Michel G."/>
            <person name="Kersting A."/>
            <person name="Lauritano C."/>
            <person name="Lohaus R."/>
            <person name="Toepel M."/>
            <person name="Tonon T."/>
            <person name="Vanneste K."/>
            <person name="Amirebrahimi M."/>
            <person name="Brakel J."/>
            <person name="Bostroem C."/>
            <person name="Chovatia M."/>
            <person name="Grimwood J."/>
            <person name="Jenkins J.W."/>
            <person name="Jueterbock A."/>
            <person name="Mraz A."/>
            <person name="Stam W.T."/>
            <person name="Tice H."/>
            <person name="Bornberg-Bauer E."/>
            <person name="Green P.J."/>
            <person name="Pearson G.A."/>
            <person name="Procaccini G."/>
            <person name="Duarte C.M."/>
            <person name="Schmutz J."/>
            <person name="Reusch T.B.H."/>
            <person name="Van de Peer Y."/>
        </authorList>
    </citation>
    <scope>NUCLEOTIDE SEQUENCE [LARGE SCALE GENOMIC DNA]</scope>
    <source>
        <strain evidence="6">cv. Finnish</strain>
    </source>
</reference>
<dbReference type="GO" id="GO:0003700">
    <property type="term" value="F:DNA-binding transcription factor activity"/>
    <property type="evidence" value="ECO:0000318"/>
    <property type="project" value="GO_Central"/>
</dbReference>
<dbReference type="Proteomes" id="UP000036987">
    <property type="component" value="Unassembled WGS sequence"/>
</dbReference>
<dbReference type="PANTHER" id="PTHR31636">
    <property type="entry name" value="OSJNBA0084A10.13 PROTEIN-RELATED"/>
    <property type="match status" value="1"/>
</dbReference>
<feature type="region of interest" description="SAW" evidence="3">
    <location>
        <begin position="728"/>
        <end position="806"/>
    </location>
</feature>
<feature type="region of interest" description="Disordered" evidence="4">
    <location>
        <begin position="330"/>
        <end position="359"/>
    </location>
</feature>
<keyword evidence="6" id="KW-1185">Reference proteome</keyword>
<comment type="similarity">
    <text evidence="3">Belongs to the GRAS family.</text>
</comment>
<comment type="caution">
    <text evidence="5">The sequence shown here is derived from an EMBL/GenBank/DDBJ whole genome shotgun (WGS) entry which is preliminary data.</text>
</comment>
<evidence type="ECO:0000256" key="2">
    <source>
        <dbReference type="ARBA" id="ARBA00023163"/>
    </source>
</evidence>
<dbReference type="InterPro" id="IPR005202">
    <property type="entry name" value="TF_GRAS"/>
</dbReference>
<dbReference type="OMA" id="YNMIFKI"/>
<organism evidence="5 6">
    <name type="scientific">Zostera marina</name>
    <name type="common">Eelgrass</name>
    <dbReference type="NCBI Taxonomy" id="29655"/>
    <lineage>
        <taxon>Eukaryota</taxon>
        <taxon>Viridiplantae</taxon>
        <taxon>Streptophyta</taxon>
        <taxon>Embryophyta</taxon>
        <taxon>Tracheophyta</taxon>
        <taxon>Spermatophyta</taxon>
        <taxon>Magnoliopsida</taxon>
        <taxon>Liliopsida</taxon>
        <taxon>Zosteraceae</taxon>
        <taxon>Zostera</taxon>
    </lineage>
</organism>
<dbReference type="AlphaFoldDB" id="A0A0K9NLJ8"/>
<dbReference type="GO" id="GO:0006355">
    <property type="term" value="P:regulation of DNA-templated transcription"/>
    <property type="evidence" value="ECO:0000318"/>
    <property type="project" value="GO_Central"/>
</dbReference>
<evidence type="ECO:0000313" key="5">
    <source>
        <dbReference type="EMBL" id="KMZ57493.1"/>
    </source>
</evidence>
<evidence type="ECO:0000313" key="6">
    <source>
        <dbReference type="Proteomes" id="UP000036987"/>
    </source>
</evidence>
<feature type="short sequence motif" description="VHIID" evidence="3">
    <location>
        <begin position="544"/>
        <end position="548"/>
    </location>
</feature>
<feature type="compositionally biased region" description="Basic residues" evidence="4">
    <location>
        <begin position="346"/>
        <end position="359"/>
    </location>
</feature>
<sequence>MRGKPFVEEGEGVVNRDRAKEGQGGEPRSVLDQRRSPSPPTSTSTLSSSLGGGGGSTDTAGVAAVSETPLPQKWVPSETTSAAMGVEGEGRREDWMSELQLQNIPMEIGLMGGSGGGGGGGGKCETGADDWESMFSETPAAALGQDQSFMRWFVGDEEDSSSTGFKQHQQLHHNHRMPSSLIPASLSDDFDAGAAGGFGLIDQGFPFDPIEGFVGAPLTAASTSVTTAGGFPIIPISTPTTLNNVKNPFLAVANSNPLFQSPVTAANSFPFQPQPPSQPVGPAMFFSENMEETNTPLFPPNHILNHHQQTHGSHNPSFFMPLNLYAQQEPHHHNNHQPSAMAHQQQLHHQHQLLHPKRHQSMVADPCGQIGPKPPFSISGQDHFLRRQQQQAPPSFGSYHQRLMKPKLTRDELPAVAAHQQNQLQQHQSLVDQLFKAAELVETGNSVNSREILARLNHQLSPHGKPLIRSAFYFKEALNGIIEQTPVASPPPSSSTSPPQLTPLDLVLKLNAYKNFSEISPVVQFTNFTCIQALLEELSGFDRIHIVDFDIGVGGQWSSFMQELSQRQPKQQQQNSSLKITALVTPSSHSHLELMLTRENLTNFAMEHGIPFEFNILSLDVFDPATILALSSPSEAIAVNIPIGGPSPSWTATTLHFIKQLSPKIVVSVDHNCDRSNDLPFSQHFLNALHSYTILLESIDAATAGSSPEVSSKIEKYLIQSRIENVVSSSCRRRVQQEMKKSMMVPWRTMFASAGFGPIQLSNFTETQAECVLKRIQVRGFHVEKRQSSLVLFWQLSELVSVSAWKCC</sequence>
<feature type="region of interest" description="Leucine repeat II (LRII)" evidence="3">
    <location>
        <begin position="596"/>
        <end position="628"/>
    </location>
</feature>
<dbReference type="Pfam" id="PF03514">
    <property type="entry name" value="GRAS"/>
    <property type="match status" value="1"/>
</dbReference>
<evidence type="ECO:0000256" key="3">
    <source>
        <dbReference type="PROSITE-ProRule" id="PRU01191"/>
    </source>
</evidence>
<gene>
    <name evidence="5" type="ORF">ZOSMA_85G00610</name>
</gene>
<comment type="caution">
    <text evidence="3">Lacks conserved residue(s) required for the propagation of feature annotation.</text>
</comment>
<accession>A0A0K9NLJ8</accession>
<dbReference type="GO" id="GO:0005634">
    <property type="term" value="C:nucleus"/>
    <property type="evidence" value="ECO:0000318"/>
    <property type="project" value="GO_Central"/>
</dbReference>
<dbReference type="PROSITE" id="PS50985">
    <property type="entry name" value="GRAS"/>
    <property type="match status" value="1"/>
</dbReference>
<dbReference type="EMBL" id="LFYR01002060">
    <property type="protein sequence ID" value="KMZ57493.1"/>
    <property type="molecule type" value="Genomic_DNA"/>
</dbReference>
<keyword evidence="1" id="KW-0805">Transcription regulation</keyword>
<protein>
    <submittedName>
        <fullName evidence="5">Uncharacterized protein</fullName>
    </submittedName>
</protein>
<feature type="compositionally biased region" description="Basic and acidic residues" evidence="4">
    <location>
        <begin position="14"/>
        <end position="35"/>
    </location>
</feature>
<dbReference type="GO" id="GO:0043565">
    <property type="term" value="F:sequence-specific DNA binding"/>
    <property type="evidence" value="ECO:0000318"/>
    <property type="project" value="GO_Central"/>
</dbReference>
<proteinExistence type="inferred from homology"/>
<dbReference type="OrthoDB" id="666726at2759"/>
<evidence type="ECO:0000256" key="1">
    <source>
        <dbReference type="ARBA" id="ARBA00023015"/>
    </source>
</evidence>
<name>A0A0K9NLJ8_ZOSMR</name>
<keyword evidence="2" id="KW-0804">Transcription</keyword>
<evidence type="ECO:0000256" key="4">
    <source>
        <dbReference type="SAM" id="MobiDB-lite"/>
    </source>
</evidence>